<gene>
    <name evidence="2" type="ORF">NTJ_11965</name>
</gene>
<accession>A0ABN7B7K9</accession>
<organism evidence="2 3">
    <name type="scientific">Nesidiocoris tenuis</name>
    <dbReference type="NCBI Taxonomy" id="355587"/>
    <lineage>
        <taxon>Eukaryota</taxon>
        <taxon>Metazoa</taxon>
        <taxon>Ecdysozoa</taxon>
        <taxon>Arthropoda</taxon>
        <taxon>Hexapoda</taxon>
        <taxon>Insecta</taxon>
        <taxon>Pterygota</taxon>
        <taxon>Neoptera</taxon>
        <taxon>Paraneoptera</taxon>
        <taxon>Hemiptera</taxon>
        <taxon>Heteroptera</taxon>
        <taxon>Panheteroptera</taxon>
        <taxon>Cimicomorpha</taxon>
        <taxon>Miridae</taxon>
        <taxon>Dicyphina</taxon>
        <taxon>Nesidiocoris</taxon>
    </lineage>
</organism>
<evidence type="ECO:0008006" key="4">
    <source>
        <dbReference type="Google" id="ProtNLM"/>
    </source>
</evidence>
<keyword evidence="3" id="KW-1185">Reference proteome</keyword>
<feature type="chain" id="PRO_5045036476" description="Tachykinin" evidence="1">
    <location>
        <begin position="19"/>
        <end position="228"/>
    </location>
</feature>
<evidence type="ECO:0000313" key="3">
    <source>
        <dbReference type="Proteomes" id="UP001307889"/>
    </source>
</evidence>
<feature type="signal peptide" evidence="1">
    <location>
        <begin position="1"/>
        <end position="18"/>
    </location>
</feature>
<evidence type="ECO:0000256" key="1">
    <source>
        <dbReference type="SAM" id="SignalP"/>
    </source>
</evidence>
<dbReference type="Proteomes" id="UP001307889">
    <property type="component" value="Chromosome 10"/>
</dbReference>
<keyword evidence="1" id="KW-0732">Signal</keyword>
<name>A0ABN7B7K9_9HEMI</name>
<dbReference type="EMBL" id="AP028918">
    <property type="protein sequence ID" value="BES99151.1"/>
    <property type="molecule type" value="Genomic_DNA"/>
</dbReference>
<reference evidence="2 3" key="1">
    <citation type="submission" date="2023-09" db="EMBL/GenBank/DDBJ databases">
        <title>Nesidiocoris tenuis whole genome shotgun sequence.</title>
        <authorList>
            <person name="Shibata T."/>
            <person name="Shimoda M."/>
            <person name="Kobayashi T."/>
            <person name="Uehara T."/>
        </authorList>
    </citation>
    <scope>NUCLEOTIDE SEQUENCE [LARGE SCALE GENOMIC DNA]</scope>
    <source>
        <strain evidence="2 3">Japan</strain>
    </source>
</reference>
<protein>
    <recommendedName>
        <fullName evidence="4">Tachykinin</fullName>
    </recommendedName>
</protein>
<sequence length="228" mass="24937">MSLESSVVLACLVAVSLCQQDGHQISEFQPKLALGSASADDMQEYKRAPAMGFQGVRGKKDDALTSLIDDDFTGIEEFKRAPVVGFQGMRGKKAPQMGFSAMRGKKEDYTMGGYWGANDEDLHLMSPNGLSYFYDTRGKKAPSGFLGMRGKKVPSAFYALRGKKAPSGFMGVRGKKDGMANEEVDALVQMIKESAARQEMEEMMGSRVKRSALPAEQSYQLPSDFDIV</sequence>
<evidence type="ECO:0000313" key="2">
    <source>
        <dbReference type="EMBL" id="BES99151.1"/>
    </source>
</evidence>
<proteinExistence type="predicted"/>